<dbReference type="AlphaFoldDB" id="A0A0G9KWQ7"/>
<evidence type="ECO:0000313" key="2">
    <source>
        <dbReference type="Proteomes" id="UP000035154"/>
    </source>
</evidence>
<reference evidence="1 2" key="1">
    <citation type="submission" date="2014-01" db="EMBL/GenBank/DDBJ databases">
        <title>Development of a Comparative Genomic Fingerprinting Assay for High Resolution Genotyping of Arcobacter butzleri.</title>
        <authorList>
            <person name="Webb A.L."/>
            <person name="Inglis G.D."/>
            <person name="Kruczkiewicz P."/>
            <person name="Selinger L.B."/>
            <person name="Taboada E.N."/>
        </authorList>
    </citation>
    <scope>NUCLEOTIDE SEQUENCE [LARGE SCALE GENOMIC DNA]</scope>
    <source>
        <strain evidence="1 2">L355</strain>
    </source>
</reference>
<sequence>MAYSESDTRENLIDQKLNNSECKSSNIVREYYFTELNKITISQMKILSGGDVRELETNGIYR</sequence>
<gene>
    <name evidence="1" type="ORF">AF80_02520</name>
</gene>
<proteinExistence type="predicted"/>
<organism evidence="1 2">
    <name type="scientific">Aliarcobacter butzleri L355</name>
    <dbReference type="NCBI Taxonomy" id="1447263"/>
    <lineage>
        <taxon>Bacteria</taxon>
        <taxon>Pseudomonadati</taxon>
        <taxon>Campylobacterota</taxon>
        <taxon>Epsilonproteobacteria</taxon>
        <taxon>Campylobacterales</taxon>
        <taxon>Arcobacteraceae</taxon>
        <taxon>Aliarcobacter</taxon>
    </lineage>
</organism>
<accession>A0A0G9KWQ7</accession>
<protein>
    <submittedName>
        <fullName evidence="1">Uncharacterized protein</fullName>
    </submittedName>
</protein>
<dbReference type="EMBL" id="JAIW01000016">
    <property type="protein sequence ID" value="KLE11027.1"/>
    <property type="molecule type" value="Genomic_DNA"/>
</dbReference>
<evidence type="ECO:0000313" key="1">
    <source>
        <dbReference type="EMBL" id="KLE11027.1"/>
    </source>
</evidence>
<comment type="caution">
    <text evidence="1">The sequence shown here is derived from an EMBL/GenBank/DDBJ whole genome shotgun (WGS) entry which is preliminary data.</text>
</comment>
<name>A0A0G9KWQ7_9BACT</name>
<dbReference type="RefSeq" id="WP_046997894.1">
    <property type="nucleotide sequence ID" value="NZ_JAIW01000016.1"/>
</dbReference>
<dbReference type="PATRIC" id="fig|1447263.3.peg.488"/>
<dbReference type="Proteomes" id="UP000035154">
    <property type="component" value="Unassembled WGS sequence"/>
</dbReference>